<evidence type="ECO:0000313" key="8">
    <source>
        <dbReference type="Proteomes" id="UP000271603"/>
    </source>
</evidence>
<dbReference type="NCBIfam" id="TIGR02550">
    <property type="entry name" value="flagell_flgL"/>
    <property type="match status" value="1"/>
</dbReference>
<organism evidence="7 8">
    <name type="scientific">Serratia rubidaea</name>
    <name type="common">Serratia marinorubra</name>
    <dbReference type="NCBI Taxonomy" id="61652"/>
    <lineage>
        <taxon>Bacteria</taxon>
        <taxon>Pseudomonadati</taxon>
        <taxon>Pseudomonadota</taxon>
        <taxon>Gammaproteobacteria</taxon>
        <taxon>Enterobacterales</taxon>
        <taxon>Yersiniaceae</taxon>
        <taxon>Serratia</taxon>
    </lineage>
</organism>
<keyword evidence="5" id="KW-0975">Bacterial flagellum</keyword>
<proteinExistence type="inferred from homology"/>
<dbReference type="PANTHER" id="PTHR42792:SF1">
    <property type="entry name" value="FLAGELLAR HOOK-ASSOCIATED PROTEIN 3"/>
    <property type="match status" value="1"/>
</dbReference>
<dbReference type="GO" id="GO:0005198">
    <property type="term" value="F:structural molecule activity"/>
    <property type="evidence" value="ECO:0007669"/>
    <property type="project" value="InterPro"/>
</dbReference>
<dbReference type="RefSeq" id="WP_054306905.1">
    <property type="nucleotide sequence ID" value="NZ_CAMIPJ010000001.1"/>
</dbReference>
<evidence type="ECO:0000256" key="1">
    <source>
        <dbReference type="ARBA" id="ARBA00004365"/>
    </source>
</evidence>
<dbReference type="InterPro" id="IPR001029">
    <property type="entry name" value="Flagellin_N"/>
</dbReference>
<evidence type="ECO:0000256" key="5">
    <source>
        <dbReference type="ARBA" id="ARBA00023143"/>
    </source>
</evidence>
<dbReference type="Gene3D" id="1.20.1330.10">
    <property type="entry name" value="f41 fragment of flagellin, N-terminal domain"/>
    <property type="match status" value="1"/>
</dbReference>
<name>A0A126VK60_SERRU</name>
<feature type="domain" description="Flagellin N-terminal" evidence="6">
    <location>
        <begin position="4"/>
        <end position="139"/>
    </location>
</feature>
<evidence type="ECO:0000259" key="6">
    <source>
        <dbReference type="Pfam" id="PF00669"/>
    </source>
</evidence>
<dbReference type="STRING" id="61652.AXX16_2318"/>
<dbReference type="GO" id="GO:0009424">
    <property type="term" value="C:bacterial-type flagellum hook"/>
    <property type="evidence" value="ECO:0007669"/>
    <property type="project" value="InterPro"/>
</dbReference>
<dbReference type="PANTHER" id="PTHR42792">
    <property type="entry name" value="FLAGELLIN"/>
    <property type="match status" value="1"/>
</dbReference>
<dbReference type="InterPro" id="IPR001492">
    <property type="entry name" value="Flagellin"/>
</dbReference>
<dbReference type="Proteomes" id="UP000271603">
    <property type="component" value="Chromosome"/>
</dbReference>
<protein>
    <submittedName>
        <fullName evidence="7">Hook-filament junction protein</fullName>
    </submittedName>
</protein>
<keyword evidence="4" id="KW-0964">Secreted</keyword>
<evidence type="ECO:0000256" key="2">
    <source>
        <dbReference type="ARBA" id="ARBA00004613"/>
    </source>
</evidence>
<sequence>MRMSTSMMYQQNMQGLTDRQSLWMTSAKHLSSGTRVLTPSDDPLAASQAVMLTQSQSENSQYALARQFALQSITMAEKVTASAAGSIKDMKGLLVNAGDGVLSDNDRASLATQLQGLKDQLLGQANNSDGNGRYMFGGFKDDQPPFVQQDDGKVVYQGSSRAIEQKVDANRTMTVGYTGDDIFMSLTSNPKPEPDGSAPVSNVFDSIDLALKALNTPLQDADDATRQQVQADLDKAQRGLDNSYNNVLTINSKLGTQMQEIETLDNIGKVRDANNQVQMSALVDVDVVEAISSYFQQQAALQASYKTFGDMQGMSLFQMNR</sequence>
<dbReference type="GO" id="GO:0005576">
    <property type="term" value="C:extracellular region"/>
    <property type="evidence" value="ECO:0007669"/>
    <property type="project" value="UniProtKB-SubCell"/>
</dbReference>
<gene>
    <name evidence="7" type="primary">flgL</name>
    <name evidence="7" type="ORF">NCTC9419_00086</name>
</gene>
<dbReference type="InterPro" id="IPR013384">
    <property type="entry name" value="Flagell_FlgL"/>
</dbReference>
<dbReference type="KEGG" id="srz:AXX16_2318"/>
<evidence type="ECO:0000256" key="3">
    <source>
        <dbReference type="ARBA" id="ARBA00005709"/>
    </source>
</evidence>
<comment type="subcellular location">
    <subcellularLocation>
        <location evidence="1">Bacterial flagellum</location>
    </subcellularLocation>
    <subcellularLocation>
        <location evidence="2">Secreted</location>
    </subcellularLocation>
</comment>
<dbReference type="AlphaFoldDB" id="A0A126VK60"/>
<evidence type="ECO:0000313" key="7">
    <source>
        <dbReference type="EMBL" id="VEA67888.1"/>
    </source>
</evidence>
<dbReference type="GO" id="GO:0071973">
    <property type="term" value="P:bacterial-type flagellum-dependent cell motility"/>
    <property type="evidence" value="ECO:0007669"/>
    <property type="project" value="InterPro"/>
</dbReference>
<dbReference type="EMBL" id="LR134155">
    <property type="protein sequence ID" value="VEA67888.1"/>
    <property type="molecule type" value="Genomic_DNA"/>
</dbReference>
<comment type="similarity">
    <text evidence="3">Belongs to the bacterial flagellin family.</text>
</comment>
<dbReference type="SUPFAM" id="SSF64518">
    <property type="entry name" value="Phase 1 flagellin"/>
    <property type="match status" value="1"/>
</dbReference>
<evidence type="ECO:0000256" key="4">
    <source>
        <dbReference type="ARBA" id="ARBA00022525"/>
    </source>
</evidence>
<dbReference type="Pfam" id="PF00669">
    <property type="entry name" value="Flagellin_N"/>
    <property type="match status" value="1"/>
</dbReference>
<accession>A0A126VK60</accession>
<dbReference type="GeneID" id="61766323"/>
<reference evidence="7 8" key="1">
    <citation type="submission" date="2018-12" db="EMBL/GenBank/DDBJ databases">
        <authorList>
            <consortium name="Pathogen Informatics"/>
        </authorList>
    </citation>
    <scope>NUCLEOTIDE SEQUENCE [LARGE SCALE GENOMIC DNA]</scope>
    <source>
        <strain evidence="7 8">NCTC9419</strain>
    </source>
</reference>